<evidence type="ECO:0008006" key="3">
    <source>
        <dbReference type="Google" id="ProtNLM"/>
    </source>
</evidence>
<evidence type="ECO:0000313" key="2">
    <source>
        <dbReference type="Proteomes" id="UP000777438"/>
    </source>
</evidence>
<dbReference type="AlphaFoldDB" id="A0A9P9ALK4"/>
<keyword evidence="2" id="KW-1185">Reference proteome</keyword>
<reference evidence="1 2" key="1">
    <citation type="journal article" date="2021" name="Nat. Commun.">
        <title>Genetic determinants of endophytism in the Arabidopsis root mycobiome.</title>
        <authorList>
            <person name="Mesny F."/>
            <person name="Miyauchi S."/>
            <person name="Thiergart T."/>
            <person name="Pickel B."/>
            <person name="Atanasova L."/>
            <person name="Karlsson M."/>
            <person name="Huettel B."/>
            <person name="Barry K.W."/>
            <person name="Haridas S."/>
            <person name="Chen C."/>
            <person name="Bauer D."/>
            <person name="Andreopoulos W."/>
            <person name="Pangilinan J."/>
            <person name="LaButti K."/>
            <person name="Riley R."/>
            <person name="Lipzen A."/>
            <person name="Clum A."/>
            <person name="Drula E."/>
            <person name="Henrissat B."/>
            <person name="Kohler A."/>
            <person name="Grigoriev I.V."/>
            <person name="Martin F.M."/>
            <person name="Hacquard S."/>
        </authorList>
    </citation>
    <scope>NUCLEOTIDE SEQUENCE [LARGE SCALE GENOMIC DNA]</scope>
    <source>
        <strain evidence="1 2">MPI-CAGE-CH-0241</strain>
    </source>
</reference>
<dbReference type="Gene3D" id="3.40.50.300">
    <property type="entry name" value="P-loop containing nucleotide triphosphate hydrolases"/>
    <property type="match status" value="1"/>
</dbReference>
<comment type="caution">
    <text evidence="1">The sequence shown here is derived from an EMBL/GenBank/DDBJ whole genome shotgun (WGS) entry which is preliminary data.</text>
</comment>
<organism evidence="1 2">
    <name type="scientific">Thelonectria olida</name>
    <dbReference type="NCBI Taxonomy" id="1576542"/>
    <lineage>
        <taxon>Eukaryota</taxon>
        <taxon>Fungi</taxon>
        <taxon>Dikarya</taxon>
        <taxon>Ascomycota</taxon>
        <taxon>Pezizomycotina</taxon>
        <taxon>Sordariomycetes</taxon>
        <taxon>Hypocreomycetidae</taxon>
        <taxon>Hypocreales</taxon>
        <taxon>Nectriaceae</taxon>
        <taxon>Thelonectria</taxon>
    </lineage>
</organism>
<proteinExistence type="predicted"/>
<name>A0A9P9ALK4_9HYPO</name>
<sequence length="134" mass="15188">MTFNYDSKWFMNAPQQRLSNISDKLLVSLRHKREKQATGRPLIFIGHSFGGNLVEQFNFASHAPPRSIRPFSTVPFPPDPMFVERTDILLWLREQTARPGSRAALVGLGGIGKSQVAIHYAHEVRQASPDTWVF</sequence>
<dbReference type="OrthoDB" id="5986190at2759"/>
<accession>A0A9P9ALK4</accession>
<evidence type="ECO:0000313" key="1">
    <source>
        <dbReference type="EMBL" id="KAH6881114.1"/>
    </source>
</evidence>
<dbReference type="EMBL" id="JAGPYM010000024">
    <property type="protein sequence ID" value="KAH6881114.1"/>
    <property type="molecule type" value="Genomic_DNA"/>
</dbReference>
<gene>
    <name evidence="1" type="ORF">B0T10DRAFT_565294</name>
</gene>
<dbReference type="Proteomes" id="UP000777438">
    <property type="component" value="Unassembled WGS sequence"/>
</dbReference>
<protein>
    <recommendedName>
        <fullName evidence="3">NB-ARC domain-containing protein</fullName>
    </recommendedName>
</protein>
<dbReference type="InterPro" id="IPR027417">
    <property type="entry name" value="P-loop_NTPase"/>
</dbReference>